<protein>
    <submittedName>
        <fullName evidence="3">UspA domain-containing protein</fullName>
    </submittedName>
</protein>
<dbReference type="Proteomes" id="UP000006794">
    <property type="component" value="Chromosome"/>
</dbReference>
<dbReference type="AlphaFoldDB" id="F8DC11"/>
<dbReference type="PRINTS" id="PR01438">
    <property type="entry name" value="UNVRSLSTRESS"/>
</dbReference>
<evidence type="ECO:0000259" key="2">
    <source>
        <dbReference type="Pfam" id="PF00582"/>
    </source>
</evidence>
<proteinExistence type="inferred from homology"/>
<dbReference type="STRING" id="797210.Halxa_1356"/>
<reference evidence="3 4" key="1">
    <citation type="journal article" date="2012" name="Stand. Genomic Sci.">
        <title>Complete genome sequence of Halopiger xanaduensis type strain (SH-6(T)).</title>
        <authorList>
            <person name="Anderson I."/>
            <person name="Tindall B.J."/>
            <person name="Rohde M."/>
            <person name="Lucas S."/>
            <person name="Han J."/>
            <person name="Lapidus A."/>
            <person name="Cheng J.F."/>
            <person name="Goodwin L."/>
            <person name="Pitluck S."/>
            <person name="Peters L."/>
            <person name="Pati A."/>
            <person name="Mikhailova N."/>
            <person name="Pagani I."/>
            <person name="Teshima H."/>
            <person name="Han C."/>
            <person name="Tapia R."/>
            <person name="Land M."/>
            <person name="Woyke T."/>
            <person name="Klenk H.P."/>
            <person name="Kyrpides N."/>
            <person name="Ivanova N."/>
        </authorList>
    </citation>
    <scope>NUCLEOTIDE SEQUENCE [LARGE SCALE GENOMIC DNA]</scope>
    <source>
        <strain evidence="4">DSM 18323 / JCM 14033 / SH-6</strain>
    </source>
</reference>
<dbReference type="EMBL" id="CP002839">
    <property type="protein sequence ID" value="AEH35989.1"/>
    <property type="molecule type" value="Genomic_DNA"/>
</dbReference>
<dbReference type="PANTHER" id="PTHR46268">
    <property type="entry name" value="STRESS RESPONSE PROTEIN NHAX"/>
    <property type="match status" value="1"/>
</dbReference>
<dbReference type="GeneID" id="10796326"/>
<dbReference type="SUPFAM" id="SSF52402">
    <property type="entry name" value="Adenine nucleotide alpha hydrolases-like"/>
    <property type="match status" value="1"/>
</dbReference>
<organism evidence="3 4">
    <name type="scientific">Halopiger xanaduensis (strain DSM 18323 / JCM 14033 / SH-6)</name>
    <dbReference type="NCBI Taxonomy" id="797210"/>
    <lineage>
        <taxon>Archaea</taxon>
        <taxon>Methanobacteriati</taxon>
        <taxon>Methanobacteriota</taxon>
        <taxon>Stenosarchaea group</taxon>
        <taxon>Halobacteria</taxon>
        <taxon>Halobacteriales</taxon>
        <taxon>Natrialbaceae</taxon>
        <taxon>Halopiger</taxon>
    </lineage>
</organism>
<evidence type="ECO:0000313" key="3">
    <source>
        <dbReference type="EMBL" id="AEH35989.1"/>
    </source>
</evidence>
<dbReference type="eggNOG" id="arCOG02053">
    <property type="taxonomic scope" value="Archaea"/>
</dbReference>
<dbReference type="CDD" id="cd23659">
    <property type="entry name" value="USP_At3g01520-like"/>
    <property type="match status" value="1"/>
</dbReference>
<feature type="domain" description="UspA" evidence="2">
    <location>
        <begin position="2"/>
        <end position="142"/>
    </location>
</feature>
<dbReference type="InterPro" id="IPR006016">
    <property type="entry name" value="UspA"/>
</dbReference>
<dbReference type="OrthoDB" id="105697at2157"/>
<evidence type="ECO:0000313" key="4">
    <source>
        <dbReference type="Proteomes" id="UP000006794"/>
    </source>
</evidence>
<sequence length="142" mass="15634">MTVLVAYDGSEPAQQAVTYAFDEYADEELVLLRVVDIADSFTEASIQAVEETLADRRKTASEDLREDLREQLVDQATADDVEYRVETAAGDPAREIVRFAEENDVDHIVVGSHGRSGVSRVLLGSVAERVVRRAPVSVTVVR</sequence>
<dbReference type="InterPro" id="IPR014729">
    <property type="entry name" value="Rossmann-like_a/b/a_fold"/>
</dbReference>
<dbReference type="Gene3D" id="3.40.50.620">
    <property type="entry name" value="HUPs"/>
    <property type="match status" value="1"/>
</dbReference>
<keyword evidence="4" id="KW-1185">Reference proteome</keyword>
<gene>
    <name evidence="3" type="ordered locus">Halxa_1356</name>
</gene>
<dbReference type="PANTHER" id="PTHR46268:SF24">
    <property type="entry name" value="UNIVERSAL STRESS PROTEIN"/>
    <property type="match status" value="1"/>
</dbReference>
<comment type="similarity">
    <text evidence="1">Belongs to the universal stress protein A family.</text>
</comment>
<dbReference type="KEGG" id="hxa:Halxa_1356"/>
<dbReference type="HOGENOM" id="CLU_049301_11_4_2"/>
<evidence type="ECO:0000256" key="1">
    <source>
        <dbReference type="ARBA" id="ARBA00008791"/>
    </source>
</evidence>
<dbReference type="RefSeq" id="WP_013878886.1">
    <property type="nucleotide sequence ID" value="NC_015666.1"/>
</dbReference>
<accession>F8DC11</accession>
<dbReference type="InterPro" id="IPR006015">
    <property type="entry name" value="Universal_stress_UspA"/>
</dbReference>
<dbReference type="Pfam" id="PF00582">
    <property type="entry name" value="Usp"/>
    <property type="match status" value="1"/>
</dbReference>
<name>F8DC11_HALXS</name>